<organism evidence="5 6">
    <name type="scientific">Paenibacillus terricola</name>
    <dbReference type="NCBI Taxonomy" id="2763503"/>
    <lineage>
        <taxon>Bacteria</taxon>
        <taxon>Bacillati</taxon>
        <taxon>Bacillota</taxon>
        <taxon>Bacilli</taxon>
        <taxon>Bacillales</taxon>
        <taxon>Paenibacillaceae</taxon>
        <taxon>Paenibacillus</taxon>
    </lineage>
</organism>
<evidence type="ECO:0000256" key="3">
    <source>
        <dbReference type="ARBA" id="ARBA00048505"/>
    </source>
</evidence>
<dbReference type="Gene3D" id="3.60.15.10">
    <property type="entry name" value="Ribonuclease Z/Hydroxyacylglutathione hydrolase-like"/>
    <property type="match status" value="1"/>
</dbReference>
<dbReference type="Pfam" id="PF00753">
    <property type="entry name" value="Lactamase_B"/>
    <property type="match status" value="1"/>
</dbReference>
<evidence type="ECO:0000259" key="4">
    <source>
        <dbReference type="SMART" id="SM00849"/>
    </source>
</evidence>
<gene>
    <name evidence="5" type="ORF">H8B09_03015</name>
</gene>
<accession>A0ABR8MQ20</accession>
<dbReference type="SMART" id="SM00849">
    <property type="entry name" value="Lactamase_B"/>
    <property type="match status" value="1"/>
</dbReference>
<dbReference type="RefSeq" id="WP_191201983.1">
    <property type="nucleotide sequence ID" value="NZ_JACXZA010000001.1"/>
</dbReference>
<name>A0ABR8MQ20_9BACL</name>
<dbReference type="InterPro" id="IPR036866">
    <property type="entry name" value="RibonucZ/Hydroxyglut_hydro"/>
</dbReference>
<dbReference type="InterPro" id="IPR036388">
    <property type="entry name" value="WH-like_DNA-bd_sf"/>
</dbReference>
<comment type="catalytic activity">
    <reaction evidence="3">
        <text>3',5'-cyclic UMP + H2O = UMP + H(+)</text>
        <dbReference type="Rhea" id="RHEA:70575"/>
        <dbReference type="ChEBI" id="CHEBI:15377"/>
        <dbReference type="ChEBI" id="CHEBI:15378"/>
        <dbReference type="ChEBI" id="CHEBI:57865"/>
        <dbReference type="ChEBI" id="CHEBI:184387"/>
    </reaction>
    <physiologicalReaction direction="left-to-right" evidence="3">
        <dbReference type="Rhea" id="RHEA:70576"/>
    </physiologicalReaction>
</comment>
<evidence type="ECO:0000313" key="5">
    <source>
        <dbReference type="EMBL" id="MBD3917710.1"/>
    </source>
</evidence>
<evidence type="ECO:0000313" key="6">
    <source>
        <dbReference type="Proteomes" id="UP000609346"/>
    </source>
</evidence>
<dbReference type="InterPro" id="IPR048933">
    <property type="entry name" value="B_lactamase-like_C"/>
</dbReference>
<comment type="caution">
    <text evidence="5">The sequence shown here is derived from an EMBL/GenBank/DDBJ whole genome shotgun (WGS) entry which is preliminary data.</text>
</comment>
<dbReference type="PANTHER" id="PTHR23131:SF4">
    <property type="entry name" value="METALLO-BETA-LACTAMASE SUPERFAMILY POTEIN"/>
    <property type="match status" value="1"/>
</dbReference>
<dbReference type="Gene3D" id="1.10.10.10">
    <property type="entry name" value="Winged helix-like DNA-binding domain superfamily/Winged helix DNA-binding domain"/>
    <property type="match status" value="1"/>
</dbReference>
<dbReference type="Proteomes" id="UP000609346">
    <property type="component" value="Unassembled WGS sequence"/>
</dbReference>
<reference evidence="5 6" key="1">
    <citation type="submission" date="2020-09" db="EMBL/GenBank/DDBJ databases">
        <title>Paenibacillus sp. strain PR3 16S rRNA gene Genome sequencing and assembly.</title>
        <authorList>
            <person name="Kim J."/>
        </authorList>
    </citation>
    <scope>NUCLEOTIDE SEQUENCE [LARGE SCALE GENOMIC DNA]</scope>
    <source>
        <strain evidence="5 6">PR3</strain>
    </source>
</reference>
<keyword evidence="6" id="KW-1185">Reference proteome</keyword>
<dbReference type="InterPro" id="IPR001279">
    <property type="entry name" value="Metallo-B-lactamas"/>
</dbReference>
<dbReference type="CDD" id="cd07725">
    <property type="entry name" value="TTHA1429-like_MBL-fold"/>
    <property type="match status" value="1"/>
</dbReference>
<dbReference type="SUPFAM" id="SSF56281">
    <property type="entry name" value="Metallo-hydrolase/oxidoreductase"/>
    <property type="match status" value="1"/>
</dbReference>
<evidence type="ECO:0000256" key="1">
    <source>
        <dbReference type="ARBA" id="ARBA00034221"/>
    </source>
</evidence>
<feature type="domain" description="Metallo-beta-lactamase" evidence="4">
    <location>
        <begin position="35"/>
        <end position="250"/>
    </location>
</feature>
<dbReference type="Pfam" id="PF21221">
    <property type="entry name" value="B_lactamase-like_C"/>
    <property type="match status" value="1"/>
</dbReference>
<protein>
    <submittedName>
        <fullName evidence="5">MBL fold metallo-hydrolase</fullName>
    </submittedName>
</protein>
<dbReference type="EMBL" id="JACXZA010000001">
    <property type="protein sequence ID" value="MBD3917710.1"/>
    <property type="molecule type" value="Genomic_DNA"/>
</dbReference>
<comment type="catalytic activity">
    <reaction evidence="1">
        <text>3',5'-cyclic CMP + H2O = CMP + H(+)</text>
        <dbReference type="Rhea" id="RHEA:72675"/>
        <dbReference type="ChEBI" id="CHEBI:15377"/>
        <dbReference type="ChEBI" id="CHEBI:15378"/>
        <dbReference type="ChEBI" id="CHEBI:58003"/>
        <dbReference type="ChEBI" id="CHEBI:60377"/>
    </reaction>
    <physiologicalReaction direction="left-to-right" evidence="1">
        <dbReference type="Rhea" id="RHEA:72676"/>
    </physiologicalReaction>
</comment>
<dbReference type="PANTHER" id="PTHR23131">
    <property type="entry name" value="ENDORIBONUCLEASE LACTB2"/>
    <property type="match status" value="1"/>
</dbReference>
<dbReference type="InterPro" id="IPR050662">
    <property type="entry name" value="Sec-metab_biosynth-thioest"/>
</dbReference>
<evidence type="ECO:0000256" key="2">
    <source>
        <dbReference type="ARBA" id="ARBA00034301"/>
    </source>
</evidence>
<comment type="function">
    <text evidence="2">Counteracts the endogenous Pycsar antiviral defense system. Phosphodiesterase that enables metal-dependent hydrolysis of host cyclic nucleotide Pycsar defense signals such as cCMP and cUMP.</text>
</comment>
<sequence>MTNEHQSDANAIANTNQLDNGWIQVKVPLPFSLKYVNAYLVPEQEGSGYTVIDPGLHTPEALAAWEFVLANLGLTFTDIIRIVLTHQHPDHYGLAGLFQQRSGAPVWISRASQQYAERMWGPNRVLADELIEVFRLHGMPNELRQGIKDNLESFVPMVTPYPAVTYMEAGQPFRFGGIDWTTIEGNGHAEGQILFYDEASGIIVCGDQVMPDITPNVSVVPGETEDPLEAFLVSLQQLSKLEVSLALPGHRESFVDFTGRCEGLIAHHARRLDKMVVLLQEQQGAEATGFAMCELLFGGRITLNMHNLRFAMAETLAHLVRLEKQGRVELLKRNGQYIYHAIL</sequence>
<proteinExistence type="predicted"/>